<keyword evidence="2" id="KW-1185">Reference proteome</keyword>
<protein>
    <submittedName>
        <fullName evidence="3">Uncharacterized protein</fullName>
    </submittedName>
</protein>
<feature type="compositionally biased region" description="Polar residues" evidence="1">
    <location>
        <begin position="82"/>
        <end position="96"/>
    </location>
</feature>
<feature type="compositionally biased region" description="Polar residues" evidence="1">
    <location>
        <begin position="664"/>
        <end position="674"/>
    </location>
</feature>
<feature type="compositionally biased region" description="Low complexity" evidence="1">
    <location>
        <begin position="377"/>
        <end position="398"/>
    </location>
</feature>
<feature type="compositionally biased region" description="Low complexity" evidence="1">
    <location>
        <begin position="621"/>
        <end position="631"/>
    </location>
</feature>
<name>A0A914CN38_9BILA</name>
<feature type="region of interest" description="Disordered" evidence="1">
    <location>
        <begin position="69"/>
        <end position="100"/>
    </location>
</feature>
<evidence type="ECO:0000313" key="3">
    <source>
        <dbReference type="WBParaSite" id="ACRNAN_scaffold1216.g25235.t2"/>
    </source>
</evidence>
<feature type="region of interest" description="Disordered" evidence="1">
    <location>
        <begin position="550"/>
        <end position="719"/>
    </location>
</feature>
<feature type="compositionally biased region" description="Low complexity" evidence="1">
    <location>
        <begin position="252"/>
        <end position="262"/>
    </location>
</feature>
<sequence length="936" mass="101854">MTKIYVSRPDLDSKENQNLQKQQPLKVRRGTADLNLNLKTPSSSIKDGPIFSRPKLGTKVNSIDSLNKETYSTSSSSFNNNKGETTTMQNQGSPASTRRDFPNINVSASNTLIPSHIPASHGYAIAPAHTAQMLVDPTTGQHYILPAQMAQPQLAYYPVFYNPAQPPPPLYTQGAYLVTSLPNAAPIPQQRPILLHSNANFHTAPIQSAPVSTFSGYQTETPGLSTAAPSVYGDVPIQMPNYFQREQNTRNSMESAGSSSASLPQHKHSDDSMSPSPGMVPTTNASTSFAQLPLYNPEAQARFSTTSSSTSGFASGASESTNEAASASKRHPPRTPLYGAQPAWWGEDSARSDSDQDRTPTKTQQKLSPPMVDRSTPPEVAASESPKSEPPASTTPPKNVFKSIRMDIDLSRPLSPVEKAVKVSNVQRAPPTAFTVTFDSDNEPKKPKPVSLQDAARQKRFLRRNAPATAPSGNRNSAPAGDTQAMGSGDESNQDPKHYLFTKMIQGYRKSSPIEEHSHILKVSHEREIDTISEAGTYVIDDTTHVNQMTSSQVLDSDEESSSTATTVSDTETTPCSSTAMGTENPPPVSARSNVSSEKPLMEESAKPKRLMTELRKMREQQQQQQTTKLMPKPAQELRPSRRSVPVLPSTSITPTRICGRPATTATPSSNNNFRRSDGGRFSMRSPNASNFGRPPQPVNKQPVKPVAKSVAQKETPEMTAWLRRKEYDPRKSASEARKMQQLKSSLINITNATEPILLDSKSDNYTSNRSISFHHGGGGLMGRSLIMRDDRSNRSHDDLSRVGEEIDDFTEAPHLEKAVDELTEKCHKSIQLLKICNQNTLSESVENLLEKVVKPATEPTETNADAISVRLMRLNSAFDAIQKYFEEQSTGGSSSPLIKPRTASGSIPLTAHLSSAAQNVSGSGSRPNSTSGRPN</sequence>
<feature type="region of interest" description="Disordered" evidence="1">
    <location>
        <begin position="248"/>
        <end position="285"/>
    </location>
</feature>
<feature type="region of interest" description="Disordered" evidence="1">
    <location>
        <begin position="302"/>
        <end position="400"/>
    </location>
</feature>
<dbReference type="AlphaFoldDB" id="A0A914CN38"/>
<reference evidence="3" key="1">
    <citation type="submission" date="2022-11" db="UniProtKB">
        <authorList>
            <consortium name="WormBaseParasite"/>
        </authorList>
    </citation>
    <scope>IDENTIFICATION</scope>
</reference>
<proteinExistence type="predicted"/>
<dbReference type="Proteomes" id="UP000887540">
    <property type="component" value="Unplaced"/>
</dbReference>
<feature type="region of interest" description="Disordered" evidence="1">
    <location>
        <begin position="434"/>
        <end position="494"/>
    </location>
</feature>
<feature type="compositionally biased region" description="Polar residues" evidence="1">
    <location>
        <begin position="904"/>
        <end position="936"/>
    </location>
</feature>
<feature type="region of interest" description="Disordered" evidence="1">
    <location>
        <begin position="1"/>
        <end position="24"/>
    </location>
</feature>
<feature type="compositionally biased region" description="Low complexity" evidence="1">
    <location>
        <begin position="72"/>
        <end position="81"/>
    </location>
</feature>
<feature type="compositionally biased region" description="Basic and acidic residues" evidence="1">
    <location>
        <begin position="348"/>
        <end position="360"/>
    </location>
</feature>
<dbReference type="WBParaSite" id="ACRNAN_scaffold1216.g25235.t2">
    <property type="protein sequence ID" value="ACRNAN_scaffold1216.g25235.t2"/>
    <property type="gene ID" value="ACRNAN_scaffold1216.g25235"/>
</dbReference>
<feature type="region of interest" description="Disordered" evidence="1">
    <location>
        <begin position="890"/>
        <end position="936"/>
    </location>
</feature>
<evidence type="ECO:0000256" key="1">
    <source>
        <dbReference type="SAM" id="MobiDB-lite"/>
    </source>
</evidence>
<feature type="compositionally biased region" description="Basic and acidic residues" evidence="1">
    <location>
        <begin position="600"/>
        <end position="620"/>
    </location>
</feature>
<feature type="compositionally biased region" description="Low complexity" evidence="1">
    <location>
        <begin position="303"/>
        <end position="327"/>
    </location>
</feature>
<organism evidence="2 3">
    <name type="scientific">Acrobeloides nanus</name>
    <dbReference type="NCBI Taxonomy" id="290746"/>
    <lineage>
        <taxon>Eukaryota</taxon>
        <taxon>Metazoa</taxon>
        <taxon>Ecdysozoa</taxon>
        <taxon>Nematoda</taxon>
        <taxon>Chromadorea</taxon>
        <taxon>Rhabditida</taxon>
        <taxon>Tylenchina</taxon>
        <taxon>Cephalobomorpha</taxon>
        <taxon>Cephaloboidea</taxon>
        <taxon>Cephalobidae</taxon>
        <taxon>Acrobeloides</taxon>
    </lineage>
</organism>
<feature type="compositionally biased region" description="Low complexity" evidence="1">
    <location>
        <begin position="562"/>
        <end position="574"/>
    </location>
</feature>
<evidence type="ECO:0000313" key="2">
    <source>
        <dbReference type="Proteomes" id="UP000887540"/>
    </source>
</evidence>
<accession>A0A914CN38</accession>